<dbReference type="AlphaFoldDB" id="A0AAX1N963"/>
<keyword evidence="1" id="KW-0472">Membrane</keyword>
<keyword evidence="1" id="KW-1133">Transmembrane helix</keyword>
<accession>A0AAX1N963</accession>
<feature type="transmembrane region" description="Helical" evidence="1">
    <location>
        <begin position="6"/>
        <end position="25"/>
    </location>
</feature>
<reference evidence="2 3" key="1">
    <citation type="submission" date="2021-05" db="EMBL/GenBank/DDBJ databases">
        <title>Comparative genomic studies on the polysaccharide-degrading batcterial strains of the Flammeovirga genus.</title>
        <authorList>
            <person name="Zewei F."/>
            <person name="Zheng Z."/>
            <person name="Yu L."/>
            <person name="Ruyue G."/>
            <person name="Yanhong M."/>
            <person name="Yuanyuan C."/>
            <person name="Jingyan G."/>
            <person name="Wenjun H."/>
        </authorList>
    </citation>
    <scope>NUCLEOTIDE SEQUENCE [LARGE SCALE GENOMIC DNA]</scope>
    <source>
        <strain evidence="2 3">NBRC:100898</strain>
    </source>
</reference>
<name>A0AAX1N963_9BACT</name>
<proteinExistence type="predicted"/>
<keyword evidence="3" id="KW-1185">Reference proteome</keyword>
<feature type="transmembrane region" description="Helical" evidence="1">
    <location>
        <begin position="37"/>
        <end position="54"/>
    </location>
</feature>
<evidence type="ECO:0000256" key="1">
    <source>
        <dbReference type="SAM" id="Phobius"/>
    </source>
</evidence>
<dbReference type="Proteomes" id="UP000678679">
    <property type="component" value="Chromosome 2"/>
</dbReference>
<dbReference type="KEGG" id="fya:KMW28_24695"/>
<organism evidence="2 3">
    <name type="scientific">Flammeovirga yaeyamensis</name>
    <dbReference type="NCBI Taxonomy" id="367791"/>
    <lineage>
        <taxon>Bacteria</taxon>
        <taxon>Pseudomonadati</taxon>
        <taxon>Bacteroidota</taxon>
        <taxon>Cytophagia</taxon>
        <taxon>Cytophagales</taxon>
        <taxon>Flammeovirgaceae</taxon>
        <taxon>Flammeovirga</taxon>
    </lineage>
</organism>
<sequence>MKFLRLLNLILLAFLIIICLLGLFYKHISFGMGLGDIIGYFVLISGTILYVYLFQKYYKEGIAPQILMLNFYFIFTFLVVLKATYLRSDEYRWNGCLFYERCLGDFNISNNNYYEIERMSICPCAYSSDFTGKWNGKYIELLSGDIKYPDELKEHIKSPITIVFIKMEEEEIREPLQLHQVYSFSGTIHEIKNEIPIMNVSLN</sequence>
<gene>
    <name evidence="2" type="ORF">KMW28_24695</name>
</gene>
<evidence type="ECO:0000313" key="2">
    <source>
        <dbReference type="EMBL" id="QWG04093.1"/>
    </source>
</evidence>
<keyword evidence="1" id="KW-0812">Transmembrane</keyword>
<protein>
    <submittedName>
        <fullName evidence="2">Uncharacterized protein</fullName>
    </submittedName>
</protein>
<dbReference type="EMBL" id="CP076133">
    <property type="protein sequence ID" value="QWG04093.1"/>
    <property type="molecule type" value="Genomic_DNA"/>
</dbReference>
<dbReference type="RefSeq" id="WP_169663587.1">
    <property type="nucleotide sequence ID" value="NZ_CP076133.1"/>
</dbReference>
<evidence type="ECO:0000313" key="3">
    <source>
        <dbReference type="Proteomes" id="UP000678679"/>
    </source>
</evidence>
<feature type="transmembrane region" description="Helical" evidence="1">
    <location>
        <begin position="66"/>
        <end position="85"/>
    </location>
</feature>